<feature type="compositionally biased region" description="Low complexity" evidence="3">
    <location>
        <begin position="182"/>
        <end position="191"/>
    </location>
</feature>
<evidence type="ECO:0000256" key="2">
    <source>
        <dbReference type="SAM" id="Coils"/>
    </source>
</evidence>
<comment type="caution">
    <text evidence="4">The sequence shown here is derived from an EMBL/GenBank/DDBJ whole genome shotgun (WGS) entry which is preliminary data.</text>
</comment>
<evidence type="ECO:0000256" key="1">
    <source>
        <dbReference type="ARBA" id="ARBA00043985"/>
    </source>
</evidence>
<sequence length="230" mass="25119">MSIWSKLMTAVRGGATEIGEVIVDNQALRILDQEIRDAGEELNRSKTALANIMAKEKLANDKCSQLKTKISEYETYASQALEKGNETLAVEIAEKIADYESQLATEEELKSGFSQSVENLRKAVTHAESNLRRLKQQVDTVKATDSVQKAQAAVAARYSGANSKMQTATDSLDRIKKKQAERAAQMEAAQEMSEEHSDTNLESKMKAAGIKPGASSANDILARLKAKKQG</sequence>
<dbReference type="Proteomes" id="UP000569732">
    <property type="component" value="Unassembled WGS sequence"/>
</dbReference>
<accession>A0A853I673</accession>
<name>A0A853I673_9GAMM</name>
<reference evidence="4 5" key="1">
    <citation type="submission" date="2020-07" db="EMBL/GenBank/DDBJ databases">
        <title>Endozoicomonas sp. nov., isolated from sediment.</title>
        <authorList>
            <person name="Gu T."/>
        </authorList>
    </citation>
    <scope>NUCLEOTIDE SEQUENCE [LARGE SCALE GENOMIC DNA]</scope>
    <source>
        <strain evidence="4 5">SM1973</strain>
    </source>
</reference>
<dbReference type="Pfam" id="PF04012">
    <property type="entry name" value="PspA_IM30"/>
    <property type="match status" value="1"/>
</dbReference>
<feature type="compositionally biased region" description="Basic and acidic residues" evidence="3">
    <location>
        <begin position="193"/>
        <end position="205"/>
    </location>
</feature>
<evidence type="ECO:0000313" key="4">
    <source>
        <dbReference type="EMBL" id="NYZ65441.1"/>
    </source>
</evidence>
<keyword evidence="5" id="KW-1185">Reference proteome</keyword>
<dbReference type="InterPro" id="IPR007157">
    <property type="entry name" value="PspA_VIPP1"/>
</dbReference>
<dbReference type="PANTHER" id="PTHR31088:SF9">
    <property type="entry name" value="PHAGE SHOCK PROTEIN A"/>
    <property type="match status" value="1"/>
</dbReference>
<feature type="coiled-coil region" evidence="2">
    <location>
        <begin position="89"/>
        <end position="144"/>
    </location>
</feature>
<proteinExistence type="inferred from homology"/>
<gene>
    <name evidence="4" type="ORF">H0A36_05420</name>
</gene>
<keyword evidence="2" id="KW-0175">Coiled coil</keyword>
<evidence type="ECO:0000256" key="3">
    <source>
        <dbReference type="SAM" id="MobiDB-lite"/>
    </source>
</evidence>
<dbReference type="PANTHER" id="PTHR31088">
    <property type="entry name" value="MEMBRANE-ASSOCIATED PROTEIN VIPP1, CHLOROPLASTIC"/>
    <property type="match status" value="1"/>
</dbReference>
<feature type="region of interest" description="Disordered" evidence="3">
    <location>
        <begin position="179"/>
        <end position="217"/>
    </location>
</feature>
<comment type="similarity">
    <text evidence="1">Belongs to the PspA/Vipp/IM30 family.</text>
</comment>
<evidence type="ECO:0000313" key="5">
    <source>
        <dbReference type="Proteomes" id="UP000569732"/>
    </source>
</evidence>
<dbReference type="AlphaFoldDB" id="A0A853I673"/>
<dbReference type="EMBL" id="JACCKB010000005">
    <property type="protein sequence ID" value="NYZ65441.1"/>
    <property type="molecule type" value="Genomic_DNA"/>
</dbReference>
<dbReference type="RefSeq" id="WP_180567471.1">
    <property type="nucleotide sequence ID" value="NZ_JACCKB010000005.1"/>
</dbReference>
<organism evidence="4 5">
    <name type="scientific">Spartinivicinus marinus</name>
    <dbReference type="NCBI Taxonomy" id="2994442"/>
    <lineage>
        <taxon>Bacteria</taxon>
        <taxon>Pseudomonadati</taxon>
        <taxon>Pseudomonadota</taxon>
        <taxon>Gammaproteobacteria</taxon>
        <taxon>Oceanospirillales</taxon>
        <taxon>Zooshikellaceae</taxon>
        <taxon>Spartinivicinus</taxon>
    </lineage>
</organism>
<protein>
    <submittedName>
        <fullName evidence="4">PspA/IM30 family protein</fullName>
    </submittedName>
</protein>